<dbReference type="PANTHER" id="PTHR20961">
    <property type="entry name" value="GLYCOSYLTRANSFERASE"/>
    <property type="match status" value="1"/>
</dbReference>
<dbReference type="GO" id="GO:0016757">
    <property type="term" value="F:glycosyltransferase activity"/>
    <property type="evidence" value="ECO:0007669"/>
    <property type="project" value="UniProtKB-KW"/>
</dbReference>
<accession>A0A7S0ZEJ9</accession>
<feature type="domain" description="Glycosyltransferase 61 catalytic" evidence="6">
    <location>
        <begin position="428"/>
        <end position="519"/>
    </location>
</feature>
<keyword evidence="5" id="KW-1133">Transmembrane helix</keyword>
<evidence type="ECO:0000256" key="3">
    <source>
        <dbReference type="ARBA" id="ARBA00023180"/>
    </source>
</evidence>
<evidence type="ECO:0000256" key="1">
    <source>
        <dbReference type="ARBA" id="ARBA00022676"/>
    </source>
</evidence>
<reference evidence="7" key="1">
    <citation type="submission" date="2021-01" db="EMBL/GenBank/DDBJ databases">
        <authorList>
            <person name="Corre E."/>
            <person name="Pelletier E."/>
            <person name="Niang G."/>
            <person name="Scheremetjew M."/>
            <person name="Finn R."/>
            <person name="Kale V."/>
            <person name="Holt S."/>
            <person name="Cochrane G."/>
            <person name="Meng A."/>
            <person name="Brown T."/>
            <person name="Cohen L."/>
        </authorList>
    </citation>
    <scope>NUCLEOTIDE SEQUENCE</scope>
    <source>
        <strain evidence="7">CCMP3278</strain>
    </source>
</reference>
<dbReference type="AlphaFoldDB" id="A0A7S0ZEJ9"/>
<keyword evidence="5" id="KW-0472">Membrane</keyword>
<name>A0A7S0ZEJ9_9RHOD</name>
<keyword evidence="2" id="KW-0808">Transferase</keyword>
<dbReference type="InterPro" id="IPR049625">
    <property type="entry name" value="Glyco_transf_61_cat"/>
</dbReference>
<sequence>MGREERGKRKIGVIPTTSGGSSYRRSGRTRKPDPYTEQDAGTPKRNGFSRSIRIFSKRIFLGVILTCVLLLCTHFILPSKTDSNLDTQTNIKKEDHSDDHQVVVPDERINAEPSHNLQNNIQRTSVPRGTLRDAFNVQLEAKDADLLPVLFNINPKAKNPKRHVFLMGSKSHRHEIFLQMVSPQNSTSIAIADYPPACSGTMSAVKTLHIDERKFEGFCMRESSYPSPPQIVPVHEFSRLYVENTESLPRKIPGTSVIIFFEMSAANIAHYSGRVFYLHHILENLETYGLKESEPLNIFLITEFHTMKRFKHAERYGNYHISLLEIVLHPLKPLLDVVSDDVWRESSERQNDRVAMILSGLHMLNEKDSVVFEKAVVLGFLKACFFISDTEYSSSNPFFVAKGGLDPPNITRDSISFRRKLDSLLQIPLESDLTWKVEPRLILVDRKSQHRGFVEETRNALSNLLREKCEENGYHFEIVHFEELSALDQIKLARHSAILIGVHGANLVNAIYMPPLAVLIEIFPHRFHHDMYVEGGKASLKYFSFNVSQGEEYPHLAELGISTEDCILHHEDCKVFYRDSSIRLSENDLSDFSVTVDRAFDHLYLVAGSVKQ</sequence>
<dbReference type="Pfam" id="PF04577">
    <property type="entry name" value="Glyco_transf_61"/>
    <property type="match status" value="1"/>
</dbReference>
<organism evidence="7">
    <name type="scientific">Timspurckia oligopyrenoides</name>
    <dbReference type="NCBI Taxonomy" id="708627"/>
    <lineage>
        <taxon>Eukaryota</taxon>
        <taxon>Rhodophyta</taxon>
        <taxon>Bangiophyceae</taxon>
        <taxon>Porphyridiales</taxon>
        <taxon>Porphyridiaceae</taxon>
        <taxon>Timspurckia</taxon>
    </lineage>
</organism>
<dbReference type="EMBL" id="HBFP01005268">
    <property type="protein sequence ID" value="CAD8819344.1"/>
    <property type="molecule type" value="Transcribed_RNA"/>
</dbReference>
<evidence type="ECO:0000256" key="4">
    <source>
        <dbReference type="SAM" id="MobiDB-lite"/>
    </source>
</evidence>
<keyword evidence="5" id="KW-0812">Transmembrane</keyword>
<gene>
    <name evidence="7" type="ORF">TOLI1172_LOCUS3733</name>
</gene>
<dbReference type="InterPro" id="IPR007657">
    <property type="entry name" value="Glycosyltransferase_61"/>
</dbReference>
<feature type="region of interest" description="Disordered" evidence="4">
    <location>
        <begin position="1"/>
        <end position="47"/>
    </location>
</feature>
<proteinExistence type="predicted"/>
<evidence type="ECO:0000256" key="5">
    <source>
        <dbReference type="SAM" id="Phobius"/>
    </source>
</evidence>
<keyword evidence="1" id="KW-0328">Glycosyltransferase</keyword>
<evidence type="ECO:0000259" key="6">
    <source>
        <dbReference type="Pfam" id="PF04577"/>
    </source>
</evidence>
<keyword evidence="3" id="KW-0325">Glycoprotein</keyword>
<evidence type="ECO:0000256" key="2">
    <source>
        <dbReference type="ARBA" id="ARBA00022679"/>
    </source>
</evidence>
<protein>
    <recommendedName>
        <fullName evidence="6">Glycosyltransferase 61 catalytic domain-containing protein</fullName>
    </recommendedName>
</protein>
<evidence type="ECO:0000313" key="7">
    <source>
        <dbReference type="EMBL" id="CAD8819344.1"/>
    </source>
</evidence>
<feature type="transmembrane region" description="Helical" evidence="5">
    <location>
        <begin position="59"/>
        <end position="77"/>
    </location>
</feature>